<keyword evidence="5" id="KW-1185">Reference proteome</keyword>
<feature type="compositionally biased region" description="Basic residues" evidence="3">
    <location>
        <begin position="69"/>
        <end position="78"/>
    </location>
</feature>
<dbReference type="AlphaFoldDB" id="A0A3B4UNN6"/>
<evidence type="ECO:0000313" key="5">
    <source>
        <dbReference type="Proteomes" id="UP000261420"/>
    </source>
</evidence>
<dbReference type="GO" id="GO:0006355">
    <property type="term" value="P:regulation of DNA-templated transcription"/>
    <property type="evidence" value="ECO:0007669"/>
    <property type="project" value="InterPro"/>
</dbReference>
<accession>A0A3B4UNN6</accession>
<dbReference type="InterPro" id="IPR000116">
    <property type="entry name" value="HMGA"/>
</dbReference>
<feature type="compositionally biased region" description="Acidic residues" evidence="3">
    <location>
        <begin position="116"/>
        <end position="125"/>
    </location>
</feature>
<keyword evidence="2" id="KW-0238">DNA-binding</keyword>
<dbReference type="SMART" id="SM00384">
    <property type="entry name" value="AT_hook"/>
    <property type="match status" value="7"/>
</dbReference>
<feature type="compositionally biased region" description="Basic residues" evidence="3">
    <location>
        <begin position="234"/>
        <end position="243"/>
    </location>
</feature>
<dbReference type="GO" id="GO:0000785">
    <property type="term" value="C:chromatin"/>
    <property type="evidence" value="ECO:0007669"/>
    <property type="project" value="InterPro"/>
</dbReference>
<feature type="compositionally biased region" description="Basic residues" evidence="3">
    <location>
        <begin position="96"/>
        <end position="110"/>
    </location>
</feature>
<dbReference type="STRING" id="41447.ENSSDUP00000020281"/>
<evidence type="ECO:0008006" key="6">
    <source>
        <dbReference type="Google" id="ProtNLM"/>
    </source>
</evidence>
<sequence length="285" mass="31560">MAETEQGDGVSNEGESSVDMSSNSPIKRGRGRPQGSKKLKVCVTDVNLMELKVAAEDLPNGGSNTPKMGRGRPKGSTKRKSESLSSGEEDEGRSVKPSRRGRPKGSLNKKPRLEEEVSSEGEAETDGSPPKRESGWLRKVEANTSETLTQDTSNGISNMPRRGRGRPRKSFEQKKKKQKLLTDGSQHGKRGRGRPKGSLNKMRPAFKLVQYGTASRPRRVHVSPPKEKPARPKQPAKRGRPRKYPLPAPEDRKKKPKVWKPLGRPRKYPRVDPPEGAPPKLKVFS</sequence>
<dbReference type="OMA" id="KQTEQRG"/>
<organism evidence="4 5">
    <name type="scientific">Seriola dumerili</name>
    <name type="common">Greater amberjack</name>
    <name type="synonym">Caranx dumerili</name>
    <dbReference type="NCBI Taxonomy" id="41447"/>
    <lineage>
        <taxon>Eukaryota</taxon>
        <taxon>Metazoa</taxon>
        <taxon>Chordata</taxon>
        <taxon>Craniata</taxon>
        <taxon>Vertebrata</taxon>
        <taxon>Euteleostomi</taxon>
        <taxon>Actinopterygii</taxon>
        <taxon>Neopterygii</taxon>
        <taxon>Teleostei</taxon>
        <taxon>Neoteleostei</taxon>
        <taxon>Acanthomorphata</taxon>
        <taxon>Carangaria</taxon>
        <taxon>Carangiformes</taxon>
        <taxon>Carangidae</taxon>
        <taxon>Seriola</taxon>
    </lineage>
</organism>
<evidence type="ECO:0000313" key="4">
    <source>
        <dbReference type="Ensembl" id="ENSSDUP00000020281.1"/>
    </source>
</evidence>
<name>A0A3B4UNN6_SERDU</name>
<dbReference type="PRINTS" id="PR00930">
    <property type="entry name" value="HIGHMOBLTYIY"/>
</dbReference>
<reference evidence="4" key="2">
    <citation type="submission" date="2025-09" db="UniProtKB">
        <authorList>
            <consortium name="Ensembl"/>
        </authorList>
    </citation>
    <scope>IDENTIFICATION</scope>
</reference>
<keyword evidence="1" id="KW-0677">Repeat</keyword>
<feature type="compositionally biased region" description="Basic and acidic residues" evidence="3">
    <location>
        <begin position="129"/>
        <end position="141"/>
    </location>
</feature>
<evidence type="ECO:0000256" key="1">
    <source>
        <dbReference type="ARBA" id="ARBA00022737"/>
    </source>
</evidence>
<evidence type="ECO:0000256" key="3">
    <source>
        <dbReference type="SAM" id="MobiDB-lite"/>
    </source>
</evidence>
<dbReference type="GeneTree" id="ENSGT00770000121795"/>
<evidence type="ECO:0000256" key="2">
    <source>
        <dbReference type="ARBA" id="ARBA00023125"/>
    </source>
</evidence>
<dbReference type="PRINTS" id="PR00929">
    <property type="entry name" value="ATHOOK"/>
</dbReference>
<feature type="compositionally biased region" description="Basic residues" evidence="3">
    <location>
        <begin position="27"/>
        <end position="39"/>
    </location>
</feature>
<reference evidence="4" key="1">
    <citation type="submission" date="2025-08" db="UniProtKB">
        <authorList>
            <consortium name="Ensembl"/>
        </authorList>
    </citation>
    <scope>IDENTIFICATION</scope>
</reference>
<feature type="compositionally biased region" description="Basic residues" evidence="3">
    <location>
        <begin position="254"/>
        <end position="268"/>
    </location>
</feature>
<protein>
    <recommendedName>
        <fullName evidence="6">Chromosomal protein D1-like</fullName>
    </recommendedName>
</protein>
<proteinExistence type="predicted"/>
<feature type="compositionally biased region" description="Polar residues" evidence="3">
    <location>
        <begin position="13"/>
        <end position="25"/>
    </location>
</feature>
<feature type="compositionally biased region" description="Polar residues" evidence="3">
    <location>
        <begin position="142"/>
        <end position="157"/>
    </location>
</feature>
<feature type="region of interest" description="Disordered" evidence="3">
    <location>
        <begin position="1"/>
        <end position="39"/>
    </location>
</feature>
<dbReference type="Ensembl" id="ENSSDUT00000020641.1">
    <property type="protein sequence ID" value="ENSSDUP00000020281.1"/>
    <property type="gene ID" value="ENSSDUG00000014755.1"/>
</dbReference>
<dbReference type="InterPro" id="IPR017956">
    <property type="entry name" value="AT_hook_DNA-bd_motif"/>
</dbReference>
<dbReference type="GO" id="GO:0005634">
    <property type="term" value="C:nucleus"/>
    <property type="evidence" value="ECO:0007669"/>
    <property type="project" value="InterPro"/>
</dbReference>
<feature type="region of interest" description="Disordered" evidence="3">
    <location>
        <begin position="55"/>
        <end position="285"/>
    </location>
</feature>
<feature type="compositionally biased region" description="Basic residues" evidence="3">
    <location>
        <begin position="161"/>
        <end position="179"/>
    </location>
</feature>
<dbReference type="GO" id="GO:0003677">
    <property type="term" value="F:DNA binding"/>
    <property type="evidence" value="ECO:0007669"/>
    <property type="project" value="UniProtKB-KW"/>
</dbReference>
<dbReference type="Proteomes" id="UP000261420">
    <property type="component" value="Unplaced"/>
</dbReference>